<dbReference type="InterPro" id="IPR035897">
    <property type="entry name" value="Toll_tir_struct_dom_sf"/>
</dbReference>
<dbReference type="PROSITE" id="PS50104">
    <property type="entry name" value="TIR"/>
    <property type="match status" value="1"/>
</dbReference>
<dbReference type="AlphaFoldDB" id="A0A927GDK6"/>
<evidence type="ECO:0000259" key="1">
    <source>
        <dbReference type="PROSITE" id="PS50104"/>
    </source>
</evidence>
<name>A0A927GDK6_9BACT</name>
<gene>
    <name evidence="2" type="ORF">IC230_12785</name>
</gene>
<dbReference type="InterPro" id="IPR000157">
    <property type="entry name" value="TIR_dom"/>
</dbReference>
<dbReference type="SUPFAM" id="SSF52200">
    <property type="entry name" value="Toll/Interleukin receptor TIR domain"/>
    <property type="match status" value="1"/>
</dbReference>
<evidence type="ECO:0000313" key="3">
    <source>
        <dbReference type="Proteomes" id="UP000653797"/>
    </source>
</evidence>
<protein>
    <submittedName>
        <fullName evidence="2">Toll/interleukin-1 receptor domain-containing protein</fullName>
    </submittedName>
</protein>
<organism evidence="2 3">
    <name type="scientific">Spirosoma validum</name>
    <dbReference type="NCBI Taxonomy" id="2771355"/>
    <lineage>
        <taxon>Bacteria</taxon>
        <taxon>Pseudomonadati</taxon>
        <taxon>Bacteroidota</taxon>
        <taxon>Cytophagia</taxon>
        <taxon>Cytophagales</taxon>
        <taxon>Cytophagaceae</taxon>
        <taxon>Spirosoma</taxon>
    </lineage>
</organism>
<dbReference type="Gene3D" id="3.40.50.10140">
    <property type="entry name" value="Toll/interleukin-1 receptor homology (TIR) domain"/>
    <property type="match status" value="1"/>
</dbReference>
<evidence type="ECO:0000313" key="2">
    <source>
        <dbReference type="EMBL" id="MBD2753773.1"/>
    </source>
</evidence>
<dbReference type="Pfam" id="PF13676">
    <property type="entry name" value="TIR_2"/>
    <property type="match status" value="1"/>
</dbReference>
<comment type="caution">
    <text evidence="2">The sequence shown here is derived from an EMBL/GenBank/DDBJ whole genome shotgun (WGS) entry which is preliminary data.</text>
</comment>
<feature type="domain" description="TIR" evidence="1">
    <location>
        <begin position="140"/>
        <end position="283"/>
    </location>
</feature>
<sequence>MDVVICSDWEPNEEIAEIVQILVDGGYSVYYDIDHIRVGMDLTQELYNVVFAAPVCIFFYPTSKKRYKHFFDESITLLESYKDKRMLLVVLSETDCIPPDIEAYFSKADVLYIKGNSQESLNQVAFKIAMKLTQIIGRPKRPRIFLCHAHEDYEQVQELYKKLQSAGFEPWYDKESLNAGDLWDNEIAQSIENTDFFVLCLSSTSVKKRGYIDKEIELAGEEYAKRGFRESIILPVRLDKCEIPNIKMGSYRNLSDFQWIDLWEKDSYDKLINGLWKQWKHLGRRSRY</sequence>
<dbReference type="EMBL" id="JACXAA010000004">
    <property type="protein sequence ID" value="MBD2753773.1"/>
    <property type="molecule type" value="Genomic_DNA"/>
</dbReference>
<reference evidence="2" key="1">
    <citation type="submission" date="2020-09" db="EMBL/GenBank/DDBJ databases">
        <authorList>
            <person name="Kim M.K."/>
        </authorList>
    </citation>
    <scope>NUCLEOTIDE SEQUENCE</scope>
    <source>
        <strain evidence="2">BT704</strain>
    </source>
</reference>
<accession>A0A927GDK6</accession>
<proteinExistence type="predicted"/>
<keyword evidence="2" id="KW-0675">Receptor</keyword>
<dbReference type="GO" id="GO:0007165">
    <property type="term" value="P:signal transduction"/>
    <property type="evidence" value="ECO:0007669"/>
    <property type="project" value="InterPro"/>
</dbReference>
<keyword evidence="3" id="KW-1185">Reference proteome</keyword>
<dbReference type="Proteomes" id="UP000653797">
    <property type="component" value="Unassembled WGS sequence"/>
</dbReference>
<dbReference type="RefSeq" id="WP_191039421.1">
    <property type="nucleotide sequence ID" value="NZ_JACXAA010000004.1"/>
</dbReference>